<dbReference type="RefSeq" id="WP_143175477.1">
    <property type="nucleotide sequence ID" value="NZ_FRCS01000010.1"/>
</dbReference>
<evidence type="ECO:0000256" key="1">
    <source>
        <dbReference type="SAM" id="MobiDB-lite"/>
    </source>
</evidence>
<feature type="transmembrane region" description="Helical" evidence="2">
    <location>
        <begin position="237"/>
        <end position="257"/>
    </location>
</feature>
<dbReference type="EMBL" id="FRCS01000010">
    <property type="protein sequence ID" value="SHN44439.1"/>
    <property type="molecule type" value="Genomic_DNA"/>
</dbReference>
<evidence type="ECO:0000313" key="3">
    <source>
        <dbReference type="EMBL" id="SHN44439.1"/>
    </source>
</evidence>
<feature type="compositionally biased region" description="Low complexity" evidence="1">
    <location>
        <begin position="385"/>
        <end position="406"/>
    </location>
</feature>
<organism evidence="3 4">
    <name type="scientific">Cryptosporangium aurantiacum</name>
    <dbReference type="NCBI Taxonomy" id="134849"/>
    <lineage>
        <taxon>Bacteria</taxon>
        <taxon>Bacillati</taxon>
        <taxon>Actinomycetota</taxon>
        <taxon>Actinomycetes</taxon>
        <taxon>Cryptosporangiales</taxon>
        <taxon>Cryptosporangiaceae</taxon>
        <taxon>Cryptosporangium</taxon>
    </lineage>
</organism>
<feature type="transmembrane region" description="Helical" evidence="2">
    <location>
        <begin position="121"/>
        <end position="140"/>
    </location>
</feature>
<feature type="compositionally biased region" description="Pro residues" evidence="1">
    <location>
        <begin position="529"/>
        <end position="540"/>
    </location>
</feature>
<dbReference type="OrthoDB" id="5195130at2"/>
<dbReference type="Proteomes" id="UP000184440">
    <property type="component" value="Unassembled WGS sequence"/>
</dbReference>
<reference evidence="3 4" key="1">
    <citation type="submission" date="2016-11" db="EMBL/GenBank/DDBJ databases">
        <authorList>
            <person name="Jaros S."/>
            <person name="Januszkiewicz K."/>
            <person name="Wedrychowicz H."/>
        </authorList>
    </citation>
    <scope>NUCLEOTIDE SEQUENCE [LARGE SCALE GENOMIC DNA]</scope>
    <source>
        <strain evidence="3 4">DSM 46144</strain>
    </source>
</reference>
<dbReference type="AlphaFoldDB" id="A0A1M7RE71"/>
<evidence type="ECO:0000313" key="4">
    <source>
        <dbReference type="Proteomes" id="UP000184440"/>
    </source>
</evidence>
<keyword evidence="2" id="KW-1133">Transmembrane helix</keyword>
<feature type="region of interest" description="Disordered" evidence="1">
    <location>
        <begin position="340"/>
        <end position="445"/>
    </location>
</feature>
<name>A0A1M7RE71_9ACTN</name>
<proteinExistence type="predicted"/>
<feature type="compositionally biased region" description="Low complexity" evidence="1">
    <location>
        <begin position="368"/>
        <end position="378"/>
    </location>
</feature>
<keyword evidence="4" id="KW-1185">Reference proteome</keyword>
<protein>
    <submittedName>
        <fullName evidence="3">Uncharacterized protein</fullName>
    </submittedName>
</protein>
<accession>A0A1M7RE71</accession>
<keyword evidence="2" id="KW-0812">Transmembrane</keyword>
<feature type="transmembrane region" description="Helical" evidence="2">
    <location>
        <begin position="160"/>
        <end position="177"/>
    </location>
</feature>
<feature type="region of interest" description="Disordered" evidence="1">
    <location>
        <begin position="496"/>
        <end position="540"/>
    </location>
</feature>
<keyword evidence="2" id="KW-0472">Membrane</keyword>
<sequence>MSFFARLFGTRGVERQRQRVLQREAAASGGMTPGQIGVLVEVNSTIAAADAKASRRLLRKQHRLDAADFAAVLAGQRLDATRADPIWRGHRRAASNGASDRRTEVFHEDFDPHRPLITSRVLTVVEIIFIVVEVFFWYSIFDDIVEPGTPWYDPSKVGAALLAVFIPVVGVATARVVGPLGHRWLAGYPGVGRKDRIGAVFAAIAFVLALVAVGWLINFRFDEETAPIGSLPPPALPMAAVFVAVLLADAAARVFLVSEIREQTQERSRVFDRLVVAKTKADLAHHRAWEDLRAEVQTHLDAIERVVAVGARMIADARAVPPQYATPQYLPPVYAPPQYGQWPQTQAPEVAQQQPVPPTEQLPAGPGAEPRATAADAQPAPPPDAVQATENAPTQQLPATQPPTALGPYPVTPVPPAVGDPRSAHLGSWAENGTRDGLTGLPSTEPLTLFGTGMAIGPLRRIEDAIEHLSRCRPEDSASAARRITELRERLFHLEPFGPRGTAVTPTQPLPARDPADPIDPMPVNGYQPPAPAPAPEQRP</sequence>
<gene>
    <name evidence="3" type="ORF">SAMN05443668_110210</name>
</gene>
<evidence type="ECO:0000256" key="2">
    <source>
        <dbReference type="SAM" id="Phobius"/>
    </source>
</evidence>
<feature type="transmembrane region" description="Helical" evidence="2">
    <location>
        <begin position="197"/>
        <end position="217"/>
    </location>
</feature>
<feature type="compositionally biased region" description="Low complexity" evidence="1">
    <location>
        <begin position="343"/>
        <end position="354"/>
    </location>
</feature>
<dbReference type="STRING" id="134849.SAMN05443668_110210"/>